<keyword evidence="1" id="KW-1133">Transmembrane helix</keyword>
<keyword evidence="1" id="KW-0812">Transmembrane</keyword>
<evidence type="ECO:0000313" key="2">
    <source>
        <dbReference type="EMBL" id="SNY19472.1"/>
    </source>
</evidence>
<keyword evidence="1" id="KW-0472">Membrane</keyword>
<organism evidence="2 3">
    <name type="scientific">Orenia metallireducens</name>
    <dbReference type="NCBI Taxonomy" id="1413210"/>
    <lineage>
        <taxon>Bacteria</taxon>
        <taxon>Bacillati</taxon>
        <taxon>Bacillota</taxon>
        <taxon>Clostridia</taxon>
        <taxon>Halanaerobiales</taxon>
        <taxon>Halobacteroidaceae</taxon>
        <taxon>Orenia</taxon>
    </lineage>
</organism>
<dbReference type="Proteomes" id="UP000219573">
    <property type="component" value="Unassembled WGS sequence"/>
</dbReference>
<dbReference type="AlphaFoldDB" id="A0A285G7B2"/>
<dbReference type="RefSeq" id="WP_097016953.1">
    <property type="nucleotide sequence ID" value="NZ_OBDZ01000005.1"/>
</dbReference>
<dbReference type="EMBL" id="OBDZ01000005">
    <property type="protein sequence ID" value="SNY19472.1"/>
    <property type="molecule type" value="Genomic_DNA"/>
</dbReference>
<evidence type="ECO:0000256" key="1">
    <source>
        <dbReference type="SAM" id="Phobius"/>
    </source>
</evidence>
<name>A0A285G7B2_9FIRM</name>
<feature type="transmembrane region" description="Helical" evidence="1">
    <location>
        <begin position="6"/>
        <end position="26"/>
    </location>
</feature>
<keyword evidence="3" id="KW-1185">Reference proteome</keyword>
<protein>
    <submittedName>
        <fullName evidence="2">Uncharacterized protein</fullName>
    </submittedName>
</protein>
<accession>A0A285G7B2</accession>
<sequence>MRELLSNQIVLYVIGFVGIAGLAYLVHRFKRARLLAYALVMYAEEVFESEEGSKKKKLVITKVYEMIPSKISWLISEKRIEKWIDKALDELADYLDNGKLDNSNMTVIEKANNELYKMRLKNNDNKFSFKINGKF</sequence>
<proteinExistence type="predicted"/>
<reference evidence="3" key="1">
    <citation type="submission" date="2017-09" db="EMBL/GenBank/DDBJ databases">
        <authorList>
            <person name="Varghese N."/>
            <person name="Submissions S."/>
        </authorList>
    </citation>
    <scope>NUCLEOTIDE SEQUENCE [LARGE SCALE GENOMIC DNA]</scope>
    <source>
        <strain evidence="3">MSL47</strain>
    </source>
</reference>
<gene>
    <name evidence="2" type="ORF">SAMN06265827_105128</name>
</gene>
<evidence type="ECO:0000313" key="3">
    <source>
        <dbReference type="Proteomes" id="UP000219573"/>
    </source>
</evidence>